<evidence type="ECO:0000313" key="2">
    <source>
        <dbReference type="EMBL" id="XAO75790.1"/>
    </source>
</evidence>
<dbReference type="Proteomes" id="UP001463665">
    <property type="component" value="Chromosome"/>
</dbReference>
<evidence type="ECO:0000313" key="3">
    <source>
        <dbReference type="Proteomes" id="UP001463665"/>
    </source>
</evidence>
<dbReference type="AlphaFoldDB" id="A0AAU6WTP4"/>
<gene>
    <name evidence="2" type="ORF">AAFP95_08020</name>
</gene>
<organism evidence="2 3">
    <name type="scientific">Chryseobacterium endophyticum</name>
    <dbReference type="NCBI Taxonomy" id="1854762"/>
    <lineage>
        <taxon>Bacteria</taxon>
        <taxon>Pseudomonadati</taxon>
        <taxon>Bacteroidota</taxon>
        <taxon>Flavobacteriia</taxon>
        <taxon>Flavobacteriales</taxon>
        <taxon>Weeksellaceae</taxon>
        <taxon>Chryseobacterium group</taxon>
        <taxon>Chryseobacterium</taxon>
    </lineage>
</organism>
<evidence type="ECO:0000256" key="1">
    <source>
        <dbReference type="SAM" id="MobiDB-lite"/>
    </source>
</evidence>
<sequence length="256" mass="27962">MGVIDPRSQYTHEAYSYVWNNPINFWDPTGMQGEKLSDWITNGNGGYRWDPNVTGPENTPNGWSYVGKTGSYRVEGATVQLLEGGNKFTDIDEVATRGNSGINAAAITVGAGSSESGVGLFILLAVFSKLIIDDIFNTPLPIQHGIQIDPMMHSPQTMNTESDEDKDVNGQDVPKEKKVPVSGKTGKEAAKDVPSWAKEQGEAPYVDEDGKTFAERLLNGQYGKGEWNKGKASKGPGSEFNKIKKWGDRGFEVKKK</sequence>
<name>A0AAU6WTP4_9FLAO</name>
<feature type="compositionally biased region" description="Basic and acidic residues" evidence="1">
    <location>
        <begin position="167"/>
        <end position="191"/>
    </location>
</feature>
<dbReference type="RefSeq" id="WP_345767358.1">
    <property type="nucleotide sequence ID" value="NZ_CP154834.1"/>
</dbReference>
<feature type="region of interest" description="Disordered" evidence="1">
    <location>
        <begin position="224"/>
        <end position="243"/>
    </location>
</feature>
<proteinExistence type="predicted"/>
<protein>
    <recommendedName>
        <fullName evidence="4">RHS repeat-associated core domain-containing protein</fullName>
    </recommendedName>
</protein>
<accession>A0AAU6WTP4</accession>
<evidence type="ECO:0008006" key="4">
    <source>
        <dbReference type="Google" id="ProtNLM"/>
    </source>
</evidence>
<feature type="region of interest" description="Disordered" evidence="1">
    <location>
        <begin position="151"/>
        <end position="208"/>
    </location>
</feature>
<keyword evidence="3" id="KW-1185">Reference proteome</keyword>
<reference evidence="2 3" key="1">
    <citation type="submission" date="2024-04" db="EMBL/GenBank/DDBJ databases">
        <title>Genome sequencing and assembly of rice foliar adapted Chryseobacterium endophyticum OsEnb-ALM-A6.</title>
        <authorList>
            <person name="Kumar S."/>
            <person name="Javed M."/>
            <person name="Chouhan V."/>
            <person name="Charishma K."/>
            <person name="Patel A."/>
            <person name="Kumar M."/>
            <person name="Sahu K.P."/>
            <person name="Kumar A."/>
        </authorList>
    </citation>
    <scope>NUCLEOTIDE SEQUENCE [LARGE SCALE GENOMIC DNA]</scope>
    <source>
        <strain evidence="2 3">OsEnb-ALM-A6</strain>
    </source>
</reference>
<dbReference type="EMBL" id="CP154834">
    <property type="protein sequence ID" value="XAO75790.1"/>
    <property type="molecule type" value="Genomic_DNA"/>
</dbReference>